<gene>
    <name evidence="3" type="ORF">F8M49_00125</name>
    <name evidence="4" type="ORF">F8M49_29885</name>
</gene>
<dbReference type="InterPro" id="IPR002104">
    <property type="entry name" value="Integrase_catalytic"/>
</dbReference>
<evidence type="ECO:0000259" key="2">
    <source>
        <dbReference type="PROSITE" id="PS51898"/>
    </source>
</evidence>
<comment type="caution">
    <text evidence="4">The sequence shown here is derived from an EMBL/GenBank/DDBJ whole genome shotgun (WGS) entry which is preliminary data.</text>
</comment>
<dbReference type="Pfam" id="PF00589">
    <property type="entry name" value="Phage_integrase"/>
    <property type="match status" value="1"/>
</dbReference>
<keyword evidence="1" id="KW-0233">DNA recombination</keyword>
<dbReference type="EMBL" id="WBMO01000001">
    <property type="protein sequence ID" value="MDV2474197.1"/>
    <property type="molecule type" value="Genomic_DNA"/>
</dbReference>
<evidence type="ECO:0000256" key="1">
    <source>
        <dbReference type="ARBA" id="ARBA00023172"/>
    </source>
</evidence>
<dbReference type="CDD" id="cd01189">
    <property type="entry name" value="INT_ICEBs1_C_like"/>
    <property type="match status" value="1"/>
</dbReference>
<protein>
    <submittedName>
        <fullName evidence="4">Site-specific integrase</fullName>
    </submittedName>
</protein>
<reference evidence="4 5" key="1">
    <citation type="submission" date="2019-10" db="EMBL/GenBank/DDBJ databases">
        <title>Draft Genome Assembly of Rhodococcus zopfii DSM44189.</title>
        <authorList>
            <person name="Sutton J.M."/>
            <person name="Akob D.M."/>
            <person name="Bushman T.J."/>
        </authorList>
    </citation>
    <scope>NUCLEOTIDE SEQUENCE [LARGE SCALE GENOMIC DNA]</scope>
    <source>
        <strain evidence="4 5">DSM 44189</strain>
    </source>
</reference>
<proteinExistence type="predicted"/>
<name>A0ABU3WX42_9NOCA</name>
<dbReference type="PANTHER" id="PTHR30349:SF64">
    <property type="entry name" value="PROPHAGE INTEGRASE INTD-RELATED"/>
    <property type="match status" value="1"/>
</dbReference>
<evidence type="ECO:0000313" key="3">
    <source>
        <dbReference type="EMBL" id="MDV2474197.1"/>
    </source>
</evidence>
<feature type="domain" description="Tyr recombinase" evidence="2">
    <location>
        <begin position="1"/>
        <end position="199"/>
    </location>
</feature>
<dbReference type="Gene3D" id="1.10.443.10">
    <property type="entry name" value="Intergrase catalytic core"/>
    <property type="match status" value="1"/>
</dbReference>
<dbReference type="EMBL" id="WBMO01000005">
    <property type="protein sequence ID" value="MDV2478573.1"/>
    <property type="molecule type" value="Genomic_DNA"/>
</dbReference>
<evidence type="ECO:0000313" key="4">
    <source>
        <dbReference type="EMBL" id="MDV2478573.1"/>
    </source>
</evidence>
<dbReference type="InterPro" id="IPR013762">
    <property type="entry name" value="Integrase-like_cat_sf"/>
</dbReference>
<sequence length="208" mass="23295">MRSTEATRWRPDMPQRCLPEQDRGELLGLQWDRVDLENGTLDLSWQLQRLPMKKGVDPESPKRFEVPAGFEHIPLYRGTALTRPKTAKSMRLIPLPMPLAALLAEYREAQIPNEWGLVWVSEQFRPIRPIDDLEAWRDALAAVGAPEVPIHAARHTTASLLMESGVDAHVIASIMGHSNIVTTRGYQHVSGDLARQALSALDGLLARD</sequence>
<dbReference type="InterPro" id="IPR011010">
    <property type="entry name" value="DNA_brk_join_enz"/>
</dbReference>
<dbReference type="PANTHER" id="PTHR30349">
    <property type="entry name" value="PHAGE INTEGRASE-RELATED"/>
    <property type="match status" value="1"/>
</dbReference>
<dbReference type="PROSITE" id="PS51898">
    <property type="entry name" value="TYR_RECOMBINASE"/>
    <property type="match status" value="1"/>
</dbReference>
<evidence type="ECO:0000313" key="5">
    <source>
        <dbReference type="Proteomes" id="UP001275440"/>
    </source>
</evidence>
<dbReference type="Proteomes" id="UP001275440">
    <property type="component" value="Unassembled WGS sequence"/>
</dbReference>
<organism evidence="4 5">
    <name type="scientific">Rhodococcus zopfii</name>
    <dbReference type="NCBI Taxonomy" id="43772"/>
    <lineage>
        <taxon>Bacteria</taxon>
        <taxon>Bacillati</taxon>
        <taxon>Actinomycetota</taxon>
        <taxon>Actinomycetes</taxon>
        <taxon>Mycobacteriales</taxon>
        <taxon>Nocardiaceae</taxon>
        <taxon>Rhodococcus</taxon>
    </lineage>
</organism>
<keyword evidence="5" id="KW-1185">Reference proteome</keyword>
<dbReference type="SUPFAM" id="SSF56349">
    <property type="entry name" value="DNA breaking-rejoining enzymes"/>
    <property type="match status" value="1"/>
</dbReference>
<dbReference type="InterPro" id="IPR050090">
    <property type="entry name" value="Tyrosine_recombinase_XerCD"/>
</dbReference>
<accession>A0ABU3WX42</accession>